<dbReference type="RefSeq" id="XP_024735433.1">
    <property type="nucleotide sequence ID" value="XM_024883308.1"/>
</dbReference>
<name>A0A2J6T696_9HELO</name>
<dbReference type="InParanoid" id="A0A2J6T696"/>
<keyword evidence="2" id="KW-0812">Transmembrane</keyword>
<proteinExistence type="predicted"/>
<dbReference type="AlphaFoldDB" id="A0A2J6T696"/>
<keyword evidence="5" id="KW-1185">Reference proteome</keyword>
<dbReference type="InterPro" id="IPR010730">
    <property type="entry name" value="HET"/>
</dbReference>
<dbReference type="Pfam" id="PF26639">
    <property type="entry name" value="Het-6_barrel"/>
    <property type="match status" value="1"/>
</dbReference>
<dbReference type="Proteomes" id="UP000235371">
    <property type="component" value="Unassembled WGS sequence"/>
</dbReference>
<dbReference type="EMBL" id="KZ613822">
    <property type="protein sequence ID" value="PMD58529.1"/>
    <property type="molecule type" value="Genomic_DNA"/>
</dbReference>
<feature type="compositionally biased region" description="Low complexity" evidence="1">
    <location>
        <begin position="792"/>
        <end position="824"/>
    </location>
</feature>
<evidence type="ECO:0000259" key="3">
    <source>
        <dbReference type="Pfam" id="PF06985"/>
    </source>
</evidence>
<dbReference type="OrthoDB" id="3477286at2759"/>
<evidence type="ECO:0000313" key="4">
    <source>
        <dbReference type="EMBL" id="PMD58529.1"/>
    </source>
</evidence>
<evidence type="ECO:0000256" key="2">
    <source>
        <dbReference type="SAM" id="Phobius"/>
    </source>
</evidence>
<evidence type="ECO:0000313" key="5">
    <source>
        <dbReference type="Proteomes" id="UP000235371"/>
    </source>
</evidence>
<feature type="region of interest" description="Disordered" evidence="1">
    <location>
        <begin position="750"/>
        <end position="824"/>
    </location>
</feature>
<feature type="region of interest" description="Disordered" evidence="1">
    <location>
        <begin position="260"/>
        <end position="290"/>
    </location>
</feature>
<organism evidence="4 5">
    <name type="scientific">Hyaloscypha bicolor E</name>
    <dbReference type="NCBI Taxonomy" id="1095630"/>
    <lineage>
        <taxon>Eukaryota</taxon>
        <taxon>Fungi</taxon>
        <taxon>Dikarya</taxon>
        <taxon>Ascomycota</taxon>
        <taxon>Pezizomycotina</taxon>
        <taxon>Leotiomycetes</taxon>
        <taxon>Helotiales</taxon>
        <taxon>Hyaloscyphaceae</taxon>
        <taxon>Hyaloscypha</taxon>
        <taxon>Hyaloscypha bicolor</taxon>
    </lineage>
</organism>
<dbReference type="PANTHER" id="PTHR24148">
    <property type="entry name" value="ANKYRIN REPEAT DOMAIN-CONTAINING PROTEIN 39 HOMOLOG-RELATED"/>
    <property type="match status" value="1"/>
</dbReference>
<gene>
    <name evidence="4" type="ORF">K444DRAFT_631114</name>
</gene>
<dbReference type="PANTHER" id="PTHR24148:SF64">
    <property type="entry name" value="HETEROKARYON INCOMPATIBILITY DOMAIN-CONTAINING PROTEIN"/>
    <property type="match status" value="1"/>
</dbReference>
<reference evidence="4 5" key="1">
    <citation type="submission" date="2016-04" db="EMBL/GenBank/DDBJ databases">
        <title>A degradative enzymes factory behind the ericoid mycorrhizal symbiosis.</title>
        <authorList>
            <consortium name="DOE Joint Genome Institute"/>
            <person name="Martino E."/>
            <person name="Morin E."/>
            <person name="Grelet G."/>
            <person name="Kuo A."/>
            <person name="Kohler A."/>
            <person name="Daghino S."/>
            <person name="Barry K."/>
            <person name="Choi C."/>
            <person name="Cichocki N."/>
            <person name="Clum A."/>
            <person name="Copeland A."/>
            <person name="Hainaut M."/>
            <person name="Haridas S."/>
            <person name="Labutti K."/>
            <person name="Lindquist E."/>
            <person name="Lipzen A."/>
            <person name="Khouja H.-R."/>
            <person name="Murat C."/>
            <person name="Ohm R."/>
            <person name="Olson A."/>
            <person name="Spatafora J."/>
            <person name="Veneault-Fourrey C."/>
            <person name="Henrissat B."/>
            <person name="Grigoriev I."/>
            <person name="Martin F."/>
            <person name="Perotto S."/>
        </authorList>
    </citation>
    <scope>NUCLEOTIDE SEQUENCE [LARGE SCALE GENOMIC DNA]</scope>
    <source>
        <strain evidence="4 5">E</strain>
    </source>
</reference>
<dbReference type="GeneID" id="36591385"/>
<keyword evidence="2" id="KW-1133">Transmembrane helix</keyword>
<feature type="domain" description="Heterokaryon incompatibility" evidence="3">
    <location>
        <begin position="52"/>
        <end position="156"/>
    </location>
</feature>
<dbReference type="Pfam" id="PF06985">
    <property type="entry name" value="HET"/>
    <property type="match status" value="1"/>
</dbReference>
<keyword evidence="2" id="KW-0472">Membrane</keyword>
<feature type="compositionally biased region" description="Polar residues" evidence="1">
    <location>
        <begin position="759"/>
        <end position="783"/>
    </location>
</feature>
<accession>A0A2J6T696</accession>
<protein>
    <recommendedName>
        <fullName evidence="3">Heterokaryon incompatibility domain-containing protein</fullName>
    </recommendedName>
</protein>
<dbReference type="InterPro" id="IPR052895">
    <property type="entry name" value="HetReg/Transcr_Mod"/>
</dbReference>
<feature type="transmembrane region" description="Helical" evidence="2">
    <location>
        <begin position="723"/>
        <end position="740"/>
    </location>
</feature>
<sequence>MRPARLFRDDHVYQHSPIPKNGFRLALLQPAETENDPIRCRIVSTTDFTRSYEALSYTWRNPDLTWVDVMVDGRLYSIPGNLHEALQFLRLKNHERALWIDAICINQRDIEERRHQVSLIRDIFQCASRVCVWLGQEDESSRTAMQFIGKLGQVSDLDSLVRDSSFDEEWRAVLDSCLALLVRKSQICMEYGPVTEFGASRLVDIVNRIFKRNELGKIQSPSLSLETLVTTLSLFQSTDPHDRIFALLGLANDTERWPKTQEFSEQEFETASIDETQGDTSRAGPPDQGAQSLQAASAYLEVHETTAIRSRILESNQSIDTVQDGQIHISIDYSKDFSQLCDEFVSFAISKSGSLDIIFQPWAPGGAGSNLSSWICTLDRLAFGVRSKNEWPEAVRVNADPFVSPPGQPRTYSASGKLKVQKGWRIAGGEKGLHVMGVTVDSVDAITSPAWDGNMPTEWLKFGGMSKDTVPEAIWHTLVAGRGPQGTKCPSYYSRAFEATLHGIGESSVVIVDQIQFDEPGSIKSEFWRRAQAVIWDRSSIKTRQGRLGIAPSHAEIGDCICILFGCNVPILLRKDLFGTYQLVGESYIYGIMDGEALDVRDRVIEATWFDINSREVNRRPPPSPPLELGMSLKPASPTATFSRVRKKSLVARKPQPVTVPAQLDIVPKQFRLHWTCSCGYRGNDSFMEYRAGAIDELARRLEVACVVVLVELLGLSGPFLDAIKMFLVLISIFFLNILLDLDRTFRSRSGDQADGSPTGVQVNPSGNHPATDSPKNSPLKTPSSKRAHGPLSSSSQPSGQSSSSGIPLITSSSATPRAPTTSSPVTADYVLLCINDSKLLVTRDDLDLTPVVSD</sequence>
<evidence type="ECO:0000256" key="1">
    <source>
        <dbReference type="SAM" id="MobiDB-lite"/>
    </source>
</evidence>